<organism evidence="2 3">
    <name type="scientific">Burkholderia phage Bcep22</name>
    <dbReference type="NCBI Taxonomy" id="2883944"/>
    <lineage>
        <taxon>Viruses</taxon>
        <taxon>Duplodnaviria</taxon>
        <taxon>Heunggongvirae</taxon>
        <taxon>Uroviricota</taxon>
        <taxon>Caudoviricetes</taxon>
        <taxon>Lessievirus</taxon>
        <taxon>Lessievirus bcep22</taxon>
    </lineage>
</organism>
<evidence type="ECO:0000313" key="2">
    <source>
        <dbReference type="EMBL" id="AAQ54974.1"/>
    </source>
</evidence>
<dbReference type="KEGG" id="vg:2658316"/>
<dbReference type="Proteomes" id="UP000001160">
    <property type="component" value="Segment"/>
</dbReference>
<proteinExistence type="predicted"/>
<sequence length="64" mass="6940">MKAMSILASIIGASRRFFTPAPSFAIKRIKAPRTSTRSTTAGVKRAAAKARNVKRHKAAMRRAA</sequence>
<dbReference type="GeneID" id="2658316"/>
<dbReference type="EMBL" id="AY349011">
    <property type="protein sequence ID" value="AAQ54974.1"/>
    <property type="molecule type" value="Genomic_DNA"/>
</dbReference>
<keyword evidence="3" id="KW-1185">Reference proteome</keyword>
<evidence type="ECO:0000256" key="1">
    <source>
        <dbReference type="SAM" id="MobiDB-lite"/>
    </source>
</evidence>
<accession>Q6V7Q2</accession>
<feature type="region of interest" description="Disordered" evidence="1">
    <location>
        <begin position="32"/>
        <end position="64"/>
    </location>
</feature>
<evidence type="ECO:0000313" key="3">
    <source>
        <dbReference type="Proteomes" id="UP000001160"/>
    </source>
</evidence>
<gene>
    <name evidence="2" type="ORF">Bcep22_gp41</name>
</gene>
<dbReference type="RefSeq" id="NP_944270.1">
    <property type="nucleotide sequence ID" value="NC_005262.3"/>
</dbReference>
<reference evidence="2 3" key="1">
    <citation type="journal article" date="2011" name="J. Bacteriol.">
        <title>Genomes and Characterization of Phages Bcep22 and BcepIL02, Founders of a Novel Phage Type in Burkholderia cenocepacia.</title>
        <authorList>
            <person name="Gill J.J."/>
            <person name="Summer E.J."/>
            <person name="Russell W.K."/>
            <person name="Cologna S.M."/>
            <person name="Carlile T.M."/>
            <person name="Fuller A.C."/>
            <person name="Kitsopoulos K."/>
            <person name="Mebane L.M."/>
            <person name="Parkinson B.N."/>
            <person name="Sullivan D."/>
            <person name="Carmody L.A."/>
            <person name="Gonzalez C.F."/>
            <person name="Lipuma J.J."/>
            <person name="Young R."/>
        </authorList>
    </citation>
    <scope>NUCLEOTIDE SEQUENCE [LARGE SCALE GENOMIC DNA]</scope>
</reference>
<protein>
    <submittedName>
        <fullName evidence="2">Uncharacterized protein</fullName>
    </submittedName>
</protein>
<name>Q6V7Q2_9CAUD</name>
<feature type="compositionally biased region" description="Basic residues" evidence="1">
    <location>
        <begin position="46"/>
        <end position="64"/>
    </location>
</feature>